<evidence type="ECO:0000313" key="1">
    <source>
        <dbReference type="EMBL" id="RRT49070.1"/>
    </source>
</evidence>
<accession>A0A426YBK3</accession>
<name>A0A426YBK3_ENSVE</name>
<dbReference type="EMBL" id="AMZH03013560">
    <property type="protein sequence ID" value="RRT49070.1"/>
    <property type="molecule type" value="Genomic_DNA"/>
</dbReference>
<reference evidence="1 2" key="1">
    <citation type="journal article" date="2014" name="Agronomy (Basel)">
        <title>A Draft Genome Sequence for Ensete ventricosum, the Drought-Tolerant Tree Against Hunger.</title>
        <authorList>
            <person name="Harrison J."/>
            <person name="Moore K.A."/>
            <person name="Paszkiewicz K."/>
            <person name="Jones T."/>
            <person name="Grant M."/>
            <person name="Ambacheew D."/>
            <person name="Muzemil S."/>
            <person name="Studholme D.J."/>
        </authorList>
    </citation>
    <scope>NUCLEOTIDE SEQUENCE [LARGE SCALE GENOMIC DNA]</scope>
</reference>
<dbReference type="Proteomes" id="UP000287651">
    <property type="component" value="Unassembled WGS sequence"/>
</dbReference>
<proteinExistence type="predicted"/>
<organism evidence="1 2">
    <name type="scientific">Ensete ventricosum</name>
    <name type="common">Abyssinian banana</name>
    <name type="synonym">Musa ensete</name>
    <dbReference type="NCBI Taxonomy" id="4639"/>
    <lineage>
        <taxon>Eukaryota</taxon>
        <taxon>Viridiplantae</taxon>
        <taxon>Streptophyta</taxon>
        <taxon>Embryophyta</taxon>
        <taxon>Tracheophyta</taxon>
        <taxon>Spermatophyta</taxon>
        <taxon>Magnoliopsida</taxon>
        <taxon>Liliopsida</taxon>
        <taxon>Zingiberales</taxon>
        <taxon>Musaceae</taxon>
        <taxon>Ensete</taxon>
    </lineage>
</organism>
<dbReference type="AlphaFoldDB" id="A0A426YBK3"/>
<gene>
    <name evidence="1" type="ORF">B296_00038265</name>
</gene>
<protein>
    <submittedName>
        <fullName evidence="1">Uncharacterized protein</fullName>
    </submittedName>
</protein>
<evidence type="ECO:0000313" key="2">
    <source>
        <dbReference type="Proteomes" id="UP000287651"/>
    </source>
</evidence>
<comment type="caution">
    <text evidence="1">The sequence shown here is derived from an EMBL/GenBank/DDBJ whole genome shotgun (WGS) entry which is preliminary data.</text>
</comment>
<sequence>MTGNLVLRRAEVSDPTHARGKLAPNWKGSYRIISIVRDGTYTLAMMEGKHCREPNTSNLKKLYVQLTIID</sequence>